<dbReference type="InterPro" id="IPR003593">
    <property type="entry name" value="AAA+_ATPase"/>
</dbReference>
<sequence>MSILKAQHISKRLGKVQVLADVSLELVTGRSHALLGKSGSGKTTLARILSSLDKADSGDMKIEKDKRVVLVQQDFVIWPSLTVRENVALGVTPGVNKKEIANIVLDSLSKVRLDGLAERKAGELSYGQQQRVALARALVSGADVLILDEPFAHLDPQGRRAIWRELAFSFGESGVTSLWITHNPADAFPVADMVFCLEDGKIIQQGIPADIYLHPVNRSIAEFSGRLNILEYEDWKELGLSPPDSVKNGQSVGIRPESLTLVSDESGLWLGSDTNESFAGLGYSYSIPLKQGRECLVTMLDRIDSDKRYRLKFSGMLCWQDK</sequence>
<dbReference type="KEGG" id="puo:RZN69_08030"/>
<dbReference type="GO" id="GO:0005524">
    <property type="term" value="F:ATP binding"/>
    <property type="evidence" value="ECO:0007669"/>
    <property type="project" value="UniProtKB-KW"/>
</dbReference>
<evidence type="ECO:0000256" key="2">
    <source>
        <dbReference type="ARBA" id="ARBA00022741"/>
    </source>
</evidence>
<dbReference type="EMBL" id="CP136920">
    <property type="protein sequence ID" value="WOO43039.1"/>
    <property type="molecule type" value="Genomic_DNA"/>
</dbReference>
<evidence type="ECO:0000313" key="5">
    <source>
        <dbReference type="EMBL" id="WOO43039.1"/>
    </source>
</evidence>
<dbReference type="Proteomes" id="UP001304300">
    <property type="component" value="Chromosome"/>
</dbReference>
<organism evidence="5 6">
    <name type="scientific">Rubellicoccus peritrichatus</name>
    <dbReference type="NCBI Taxonomy" id="3080537"/>
    <lineage>
        <taxon>Bacteria</taxon>
        <taxon>Pseudomonadati</taxon>
        <taxon>Verrucomicrobiota</taxon>
        <taxon>Opitutia</taxon>
        <taxon>Puniceicoccales</taxon>
        <taxon>Cerasicoccaceae</taxon>
        <taxon>Rubellicoccus</taxon>
    </lineage>
</organism>
<dbReference type="InterPro" id="IPR003439">
    <property type="entry name" value="ABC_transporter-like_ATP-bd"/>
</dbReference>
<dbReference type="PROSITE" id="PS00211">
    <property type="entry name" value="ABC_TRANSPORTER_1"/>
    <property type="match status" value="1"/>
</dbReference>
<evidence type="ECO:0000313" key="6">
    <source>
        <dbReference type="Proteomes" id="UP001304300"/>
    </source>
</evidence>
<dbReference type="PANTHER" id="PTHR42781">
    <property type="entry name" value="SPERMIDINE/PUTRESCINE IMPORT ATP-BINDING PROTEIN POTA"/>
    <property type="match status" value="1"/>
</dbReference>
<keyword evidence="2" id="KW-0547">Nucleotide-binding</keyword>
<dbReference type="PROSITE" id="PS50893">
    <property type="entry name" value="ABC_TRANSPORTER_2"/>
    <property type="match status" value="1"/>
</dbReference>
<dbReference type="AlphaFoldDB" id="A0AAQ3LJ08"/>
<keyword evidence="6" id="KW-1185">Reference proteome</keyword>
<dbReference type="SUPFAM" id="SSF52540">
    <property type="entry name" value="P-loop containing nucleoside triphosphate hydrolases"/>
    <property type="match status" value="1"/>
</dbReference>
<accession>A0AAQ3LJ08</accession>
<dbReference type="PANTHER" id="PTHR42781:SF9">
    <property type="entry name" value="AMINO ACID ABC TRANSPORTER, ATP-BINDING PROTEIN-RELATED"/>
    <property type="match status" value="1"/>
</dbReference>
<feature type="domain" description="ABC transporter" evidence="4">
    <location>
        <begin position="4"/>
        <end position="224"/>
    </location>
</feature>
<evidence type="ECO:0000256" key="3">
    <source>
        <dbReference type="ARBA" id="ARBA00022840"/>
    </source>
</evidence>
<proteinExistence type="predicted"/>
<dbReference type="Gene3D" id="3.40.50.300">
    <property type="entry name" value="P-loop containing nucleotide triphosphate hydrolases"/>
    <property type="match status" value="1"/>
</dbReference>
<gene>
    <name evidence="5" type="ORF">RZN69_08030</name>
</gene>
<dbReference type="SMART" id="SM00382">
    <property type="entry name" value="AAA"/>
    <property type="match status" value="1"/>
</dbReference>
<dbReference type="RefSeq" id="WP_317835575.1">
    <property type="nucleotide sequence ID" value="NZ_CP136920.1"/>
</dbReference>
<protein>
    <submittedName>
        <fullName evidence="5">ABC transporter ATP-binding protein</fullName>
    </submittedName>
</protein>
<keyword evidence="3 5" id="KW-0067">ATP-binding</keyword>
<dbReference type="InterPro" id="IPR050093">
    <property type="entry name" value="ABC_SmlMolc_Importer"/>
</dbReference>
<dbReference type="InterPro" id="IPR017871">
    <property type="entry name" value="ABC_transporter-like_CS"/>
</dbReference>
<dbReference type="GO" id="GO:0016887">
    <property type="term" value="F:ATP hydrolysis activity"/>
    <property type="evidence" value="ECO:0007669"/>
    <property type="project" value="InterPro"/>
</dbReference>
<name>A0AAQ3LJ08_9BACT</name>
<keyword evidence="1" id="KW-0813">Transport</keyword>
<dbReference type="Pfam" id="PF00005">
    <property type="entry name" value="ABC_tran"/>
    <property type="match status" value="1"/>
</dbReference>
<evidence type="ECO:0000259" key="4">
    <source>
        <dbReference type="PROSITE" id="PS50893"/>
    </source>
</evidence>
<dbReference type="InterPro" id="IPR027417">
    <property type="entry name" value="P-loop_NTPase"/>
</dbReference>
<reference evidence="5 6" key="1">
    <citation type="submission" date="2023-10" db="EMBL/GenBank/DDBJ databases">
        <title>Rubellicoccus peritrichatus gen. nov., sp. nov., isolated from an algae of coral reef tank.</title>
        <authorList>
            <person name="Luo J."/>
        </authorList>
    </citation>
    <scope>NUCLEOTIDE SEQUENCE [LARGE SCALE GENOMIC DNA]</scope>
    <source>
        <strain evidence="5 6">CR14</strain>
    </source>
</reference>
<evidence type="ECO:0000256" key="1">
    <source>
        <dbReference type="ARBA" id="ARBA00022448"/>
    </source>
</evidence>